<feature type="transmembrane region" description="Helical" evidence="2">
    <location>
        <begin position="122"/>
        <end position="140"/>
    </location>
</feature>
<dbReference type="AlphaFoldDB" id="A0A2P6TPG7"/>
<feature type="region of interest" description="Disordered" evidence="1">
    <location>
        <begin position="1"/>
        <end position="65"/>
    </location>
</feature>
<evidence type="ECO:0000256" key="1">
    <source>
        <dbReference type="SAM" id="MobiDB-lite"/>
    </source>
</evidence>
<dbReference type="InterPro" id="IPR021883">
    <property type="entry name" value="LPA1-like"/>
</dbReference>
<protein>
    <submittedName>
        <fullName evidence="3">LOW PSII ACCUMULATION chloroplastic</fullName>
    </submittedName>
</protein>
<dbReference type="STRING" id="3076.A0A2P6TPG7"/>
<evidence type="ECO:0000313" key="4">
    <source>
        <dbReference type="Proteomes" id="UP000239899"/>
    </source>
</evidence>
<accession>A0A2P6TPG7</accession>
<evidence type="ECO:0000256" key="2">
    <source>
        <dbReference type="SAM" id="Phobius"/>
    </source>
</evidence>
<dbReference type="OrthoDB" id="5130at2759"/>
<gene>
    <name evidence="3" type="ORF">C2E21_5131</name>
</gene>
<proteinExistence type="predicted"/>
<dbReference type="PANTHER" id="PTHR35498:SF1">
    <property type="entry name" value="LOW PSII ACCUMULATION-LIKE PROTEIN"/>
    <property type="match status" value="1"/>
</dbReference>
<keyword evidence="4" id="KW-1185">Reference proteome</keyword>
<keyword evidence="2" id="KW-0812">Transmembrane</keyword>
<dbReference type="Pfam" id="PF11998">
    <property type="entry name" value="DUF3493"/>
    <property type="match status" value="1"/>
</dbReference>
<keyword evidence="2" id="KW-0472">Membrane</keyword>
<dbReference type="EMBL" id="LHPG02000009">
    <property type="protein sequence ID" value="PRW55926.1"/>
    <property type="molecule type" value="Genomic_DNA"/>
</dbReference>
<comment type="caution">
    <text evidence="3">The sequence shown here is derived from an EMBL/GenBank/DDBJ whole genome shotgun (WGS) entry which is preliminary data.</text>
</comment>
<name>A0A2P6TPG7_CHLSO</name>
<keyword evidence="2" id="KW-1133">Transmembrane helix</keyword>
<organism evidence="3 4">
    <name type="scientific">Chlorella sorokiniana</name>
    <name type="common">Freshwater green alga</name>
    <dbReference type="NCBI Taxonomy" id="3076"/>
    <lineage>
        <taxon>Eukaryota</taxon>
        <taxon>Viridiplantae</taxon>
        <taxon>Chlorophyta</taxon>
        <taxon>core chlorophytes</taxon>
        <taxon>Trebouxiophyceae</taxon>
        <taxon>Chlorellales</taxon>
        <taxon>Chlorellaceae</taxon>
        <taxon>Chlorella clade</taxon>
        <taxon>Chlorella</taxon>
    </lineage>
</organism>
<sequence length="323" mass="33815">MSLSAALLDGSSRVGSHQSRPFVPARPSTPRRAVLASAEPQKGKKKAGDTPNPMTAYRAPSKEGASLRAEAEAPFRGFRLFIFGAGAVGAGLATLFGLPSLIGALGGAPGATKSVAEALQDFGINVGSFAVLAFLVQRDLQAREKQMARLLREEELGACQLELANRKVLRLAQLRGFARVVLIAGTPVQVAAALAGAEPYKQQLQERGVLVVPLPFMAASGSSSAEAEAAAAAALEPPSAEDLRWRATPIRLGDWQAWFQKQAAMAGKGLAEGLYISLRLDGRVRGSGVGSPNWAALSVQLPPTEGVFKGFLDGMDGRIGTFD</sequence>
<feature type="transmembrane region" description="Helical" evidence="2">
    <location>
        <begin position="80"/>
        <end position="102"/>
    </location>
</feature>
<dbReference type="Proteomes" id="UP000239899">
    <property type="component" value="Unassembled WGS sequence"/>
</dbReference>
<reference evidence="3 4" key="1">
    <citation type="journal article" date="2018" name="Plant J.">
        <title>Genome sequences of Chlorella sorokiniana UTEX 1602 and Micractinium conductrix SAG 241.80: implications to maltose excretion by a green alga.</title>
        <authorList>
            <person name="Arriola M.B."/>
            <person name="Velmurugan N."/>
            <person name="Zhang Y."/>
            <person name="Plunkett M.H."/>
            <person name="Hondzo H."/>
            <person name="Barney B.M."/>
        </authorList>
    </citation>
    <scope>NUCLEOTIDE SEQUENCE [LARGE SCALE GENOMIC DNA]</scope>
    <source>
        <strain evidence="4">UTEX 1602</strain>
    </source>
</reference>
<evidence type="ECO:0000313" key="3">
    <source>
        <dbReference type="EMBL" id="PRW55926.1"/>
    </source>
</evidence>
<dbReference type="PANTHER" id="PTHR35498">
    <property type="entry name" value="PROTEIN LOW PSII ACCUMULATION 1, CHLOROPLASTIC"/>
    <property type="match status" value="1"/>
</dbReference>